<accession>A0A4P9ZYD5</accession>
<feature type="compositionally biased region" description="Low complexity" evidence="2">
    <location>
        <begin position="426"/>
        <end position="438"/>
    </location>
</feature>
<organism evidence="3 4">
    <name type="scientific">Dimargaris cristalligena</name>
    <dbReference type="NCBI Taxonomy" id="215637"/>
    <lineage>
        <taxon>Eukaryota</taxon>
        <taxon>Fungi</taxon>
        <taxon>Fungi incertae sedis</taxon>
        <taxon>Zoopagomycota</taxon>
        <taxon>Kickxellomycotina</taxon>
        <taxon>Dimargaritomycetes</taxon>
        <taxon>Dimargaritales</taxon>
        <taxon>Dimargaritaceae</taxon>
        <taxon>Dimargaris</taxon>
    </lineage>
</organism>
<reference evidence="4" key="1">
    <citation type="journal article" date="2018" name="Nat. Microbiol.">
        <title>Leveraging single-cell genomics to expand the fungal tree of life.</title>
        <authorList>
            <person name="Ahrendt S.R."/>
            <person name="Quandt C.A."/>
            <person name="Ciobanu D."/>
            <person name="Clum A."/>
            <person name="Salamov A."/>
            <person name="Andreopoulos B."/>
            <person name="Cheng J.F."/>
            <person name="Woyke T."/>
            <person name="Pelin A."/>
            <person name="Henrissat B."/>
            <person name="Reynolds N.K."/>
            <person name="Benny G.L."/>
            <person name="Smith M.E."/>
            <person name="James T.Y."/>
            <person name="Grigoriev I.V."/>
        </authorList>
    </citation>
    <scope>NUCLEOTIDE SEQUENCE [LARGE SCALE GENOMIC DNA]</scope>
    <source>
        <strain evidence="4">RSA 468</strain>
    </source>
</reference>
<evidence type="ECO:0000313" key="4">
    <source>
        <dbReference type="Proteomes" id="UP000268162"/>
    </source>
</evidence>
<keyword evidence="4" id="KW-1185">Reference proteome</keyword>
<dbReference type="EMBL" id="ML002332">
    <property type="protein sequence ID" value="RKP38765.1"/>
    <property type="molecule type" value="Genomic_DNA"/>
</dbReference>
<evidence type="ECO:0000313" key="3">
    <source>
        <dbReference type="EMBL" id="RKP38765.1"/>
    </source>
</evidence>
<feature type="region of interest" description="Disordered" evidence="2">
    <location>
        <begin position="250"/>
        <end position="325"/>
    </location>
</feature>
<evidence type="ECO:0000256" key="2">
    <source>
        <dbReference type="SAM" id="MobiDB-lite"/>
    </source>
</evidence>
<feature type="coiled-coil region" evidence="1">
    <location>
        <begin position="172"/>
        <end position="206"/>
    </location>
</feature>
<feature type="region of interest" description="Disordered" evidence="2">
    <location>
        <begin position="126"/>
        <end position="151"/>
    </location>
</feature>
<proteinExistence type="predicted"/>
<sequence length="472" mass="51198">MSLSINLCRYVLDAPRRATKGPKVTLNVAHKQPGVYANSISFDIAPAPVAGRSDSNSHPLSYSPGPRFEHQHVENTQGMVESPTVPQDQITLTNVDHWAALVSETDVLDGEDNGSIKLLLGTSPESVPAPDVQGHQSINRPPTVAVSSPIQAPEPERKIKLPVQRRQKLIEEENERLRYQKMLAQRAELRQRRQEERLERERQDRAITGIMADRRIVHAFEKTLPVKHDWDRMERERIRLIGSVLGVHRRSRATGSGPVTPSAPYAATSPLPGTPHGFAPTSPMDIMGSIPTRDPFHRPATSPTSPRAPPSHLSPDLRPDGNDDIKGKYLEYVAHEPTSAPLSQQPSPADMGPSHVSSPILGYEEGPSRSAAHGGAFSFSSNSSSPHITSDLGMMAVDDPPSSKRSSGELSEASTTPRTDSQPLQSTLKSAASSGSSRVDCSALAANIPIVASGPIEDVEMEYDTEEGELVM</sequence>
<name>A0A4P9ZYD5_9FUNG</name>
<feature type="region of interest" description="Disordered" evidence="2">
    <location>
        <begin position="338"/>
        <end position="438"/>
    </location>
</feature>
<dbReference type="AlphaFoldDB" id="A0A4P9ZYD5"/>
<gene>
    <name evidence="3" type="ORF">BJ085DRAFT_40608</name>
</gene>
<feature type="compositionally biased region" description="Low complexity" evidence="2">
    <location>
        <begin position="368"/>
        <end position="385"/>
    </location>
</feature>
<evidence type="ECO:0000256" key="1">
    <source>
        <dbReference type="SAM" id="Coils"/>
    </source>
</evidence>
<protein>
    <submittedName>
        <fullName evidence="3">Uncharacterized protein</fullName>
    </submittedName>
</protein>
<feature type="compositionally biased region" description="Basic and acidic residues" evidence="2">
    <location>
        <begin position="315"/>
        <end position="325"/>
    </location>
</feature>
<dbReference type="Proteomes" id="UP000268162">
    <property type="component" value="Unassembled WGS sequence"/>
</dbReference>
<keyword evidence="1" id="KW-0175">Coiled coil</keyword>
<feature type="compositionally biased region" description="Polar residues" evidence="2">
    <location>
        <begin position="403"/>
        <end position="425"/>
    </location>
</feature>
<feature type="compositionally biased region" description="Polar residues" evidence="2">
    <location>
        <begin position="134"/>
        <end position="150"/>
    </location>
</feature>